<evidence type="ECO:0000313" key="2">
    <source>
        <dbReference type="EMBL" id="RFS19498.1"/>
    </source>
</evidence>
<dbReference type="RefSeq" id="WP_116978152.1">
    <property type="nucleotide sequence ID" value="NZ_QPMM01000013.1"/>
</dbReference>
<accession>A0A3E1Y489</accession>
<sequence>MKYLLALLLLPASILAQESKPVEHIKSDAYRHLIARDSASHYSFSASPDTFKIKRFPEMNGPIRRITYSGKSIDIHSQYPYQLRISGSYNSDIAIRAAGKQPGLQQSYSQGRSSSNGLLWQGPETNELFSYGPALNNLEYDGKPYLYDEKGSLVATGKGNGKTVVPYSNNVFRTATSISQNFNIMARLMNYNTLEHEFKLGFSNINEQTYIQSNNNALTAFNTSYLAKIKWLTVTAKYRRSTSSYSNSNNNGFLNRVFQDNILTPPSFDNSQGYTLNNGQRSYSKNANNPFYLLEDNDNYLRKNYQQASLLLQRNYYQKVKYSLLQSWENNTDKSKESYKPFSAYYPNGISFIREKRDKSYELNGAAEYSPKYTDGDFNSQLNFDYNLSNVQSNINISPYNNYHYQRTANESRFSFRTTYSPEYNNNVSLTVGNRTYFSNTTDQTFLFLPQVTLESNYKLATISNGDLMLSLNLGYSDVVSERLITQSYGYSNLTGTSVAAASSYFPVTEALSFDHLKASRYKDATAFFSVRHYKILDLGVNLYSKNIINQVAPILNGSQINLANIGNQNIKGLDISVSRDVTYSSNKFKTRHSLIFTTYKSKVTKADHNFLALNGFSDVHTTWIEGQPMNSIVGTAWIRDGNGNLVIGDDGYPMPQKSMQIIGDPNPEFILKYDNLIYYGRWSLGAILEWKKGGEQWNGTQAMMDYYGVSATSGAQRNVKGYVFQGVHTDGSPNNTPVDFYDPNASVYANRWVRYGPGGVGEAYIQKADWLRLNNIHLNYYFNFRKIIRKLETGIYARNILLWTPYKGVDPAQLLFDQPGTQGLDYFNLPGLKSIGINVSIQF</sequence>
<reference evidence="2 3" key="1">
    <citation type="submission" date="2018-07" db="EMBL/GenBank/DDBJ databases">
        <title>Chitinophaga K2CV101002-2 sp. nov., isolated from a monsoon evergreen broad-leaved forest soil.</title>
        <authorList>
            <person name="Lv Y."/>
        </authorList>
    </citation>
    <scope>NUCLEOTIDE SEQUENCE [LARGE SCALE GENOMIC DNA]</scope>
    <source>
        <strain evidence="2 3">GDMCC 1.1288</strain>
    </source>
</reference>
<dbReference type="OrthoDB" id="9768177at2"/>
<dbReference type="AlphaFoldDB" id="A0A3E1Y489"/>
<evidence type="ECO:0000313" key="3">
    <source>
        <dbReference type="Proteomes" id="UP000260644"/>
    </source>
</evidence>
<protein>
    <recommendedName>
        <fullName evidence="4">TonB-dependent receptor</fullName>
    </recommendedName>
</protein>
<feature type="signal peptide" evidence="1">
    <location>
        <begin position="1"/>
        <end position="16"/>
    </location>
</feature>
<gene>
    <name evidence="2" type="ORF">DVR12_22960</name>
</gene>
<dbReference type="EMBL" id="QPMM01000013">
    <property type="protein sequence ID" value="RFS19498.1"/>
    <property type="molecule type" value="Genomic_DNA"/>
</dbReference>
<evidence type="ECO:0000256" key="1">
    <source>
        <dbReference type="SAM" id="SignalP"/>
    </source>
</evidence>
<comment type="caution">
    <text evidence="2">The sequence shown here is derived from an EMBL/GenBank/DDBJ whole genome shotgun (WGS) entry which is preliminary data.</text>
</comment>
<name>A0A3E1Y489_9BACT</name>
<organism evidence="2 3">
    <name type="scientific">Chitinophaga silvatica</name>
    <dbReference type="NCBI Taxonomy" id="2282649"/>
    <lineage>
        <taxon>Bacteria</taxon>
        <taxon>Pseudomonadati</taxon>
        <taxon>Bacteroidota</taxon>
        <taxon>Chitinophagia</taxon>
        <taxon>Chitinophagales</taxon>
        <taxon>Chitinophagaceae</taxon>
        <taxon>Chitinophaga</taxon>
    </lineage>
</organism>
<proteinExistence type="predicted"/>
<dbReference type="Proteomes" id="UP000260644">
    <property type="component" value="Unassembled WGS sequence"/>
</dbReference>
<feature type="chain" id="PRO_5017729734" description="TonB-dependent receptor" evidence="1">
    <location>
        <begin position="17"/>
        <end position="844"/>
    </location>
</feature>
<keyword evidence="1" id="KW-0732">Signal</keyword>
<evidence type="ECO:0008006" key="4">
    <source>
        <dbReference type="Google" id="ProtNLM"/>
    </source>
</evidence>
<keyword evidence="3" id="KW-1185">Reference proteome</keyword>